<evidence type="ECO:0000313" key="3">
    <source>
        <dbReference type="Proteomes" id="UP000193978"/>
    </source>
</evidence>
<feature type="transmembrane region" description="Helical" evidence="1">
    <location>
        <begin position="59"/>
        <end position="82"/>
    </location>
</feature>
<dbReference type="Proteomes" id="UP000193978">
    <property type="component" value="Chromosome"/>
</dbReference>
<dbReference type="STRING" id="655015.B1812_18635"/>
<organism evidence="2 3">
    <name type="scientific">Methylocystis bryophila</name>
    <dbReference type="NCBI Taxonomy" id="655015"/>
    <lineage>
        <taxon>Bacteria</taxon>
        <taxon>Pseudomonadati</taxon>
        <taxon>Pseudomonadota</taxon>
        <taxon>Alphaproteobacteria</taxon>
        <taxon>Hyphomicrobiales</taxon>
        <taxon>Methylocystaceae</taxon>
        <taxon>Methylocystis</taxon>
    </lineage>
</organism>
<evidence type="ECO:0008006" key="4">
    <source>
        <dbReference type="Google" id="ProtNLM"/>
    </source>
</evidence>
<dbReference type="Pfam" id="PF04241">
    <property type="entry name" value="DUF423"/>
    <property type="match status" value="1"/>
</dbReference>
<dbReference type="EMBL" id="CP019948">
    <property type="protein sequence ID" value="ARN83787.1"/>
    <property type="molecule type" value="Genomic_DNA"/>
</dbReference>
<evidence type="ECO:0000313" key="2">
    <source>
        <dbReference type="EMBL" id="ARN83787.1"/>
    </source>
</evidence>
<name>A0A1W6N1T4_9HYPH</name>
<accession>A0A1W6N1T4</accession>
<dbReference type="KEGG" id="mbry:B1812_18635"/>
<keyword evidence="3" id="KW-1185">Reference proteome</keyword>
<keyword evidence="1" id="KW-1133">Transmembrane helix</keyword>
<feature type="transmembrane region" description="Helical" evidence="1">
    <location>
        <begin position="94"/>
        <end position="115"/>
    </location>
</feature>
<sequence length="127" mass="12843">MLFIAALHGGCGVTLAAAAAHLEASPLLASASQFLMIHAAAGAGLAAALLALRPGGPALAFLVYALQGGTTLFCADLALRAFAQHKLFPYAAPIGGSMTILAWAALAIWAALCLLRMRGADEGRDSL</sequence>
<feature type="transmembrane region" description="Helical" evidence="1">
    <location>
        <begin position="34"/>
        <end position="52"/>
    </location>
</feature>
<evidence type="ECO:0000256" key="1">
    <source>
        <dbReference type="SAM" id="Phobius"/>
    </source>
</evidence>
<keyword evidence="1" id="KW-0472">Membrane</keyword>
<proteinExistence type="predicted"/>
<reference evidence="2 3" key="1">
    <citation type="submission" date="2017-02" db="EMBL/GenBank/DDBJ databases">
        <authorList>
            <person name="Peterson S.W."/>
        </authorList>
    </citation>
    <scope>NUCLEOTIDE SEQUENCE [LARGE SCALE GENOMIC DNA]</scope>
    <source>
        <strain evidence="2 3">S285</strain>
    </source>
</reference>
<keyword evidence="1" id="KW-0812">Transmembrane</keyword>
<gene>
    <name evidence="2" type="ORF">B1812_18635</name>
</gene>
<protein>
    <recommendedName>
        <fullName evidence="4">DUF423 domain-containing protein</fullName>
    </recommendedName>
</protein>
<dbReference type="InterPro" id="IPR006696">
    <property type="entry name" value="DUF423"/>
</dbReference>
<dbReference type="AlphaFoldDB" id="A0A1W6N1T4"/>